<dbReference type="PANTHER" id="PTHR43692">
    <property type="entry name" value="UDP-N-ACETYLMURAMOYLALANINE--D-GLUTAMATE LIGASE"/>
    <property type="match status" value="1"/>
</dbReference>
<dbReference type="GO" id="GO:0005524">
    <property type="term" value="F:ATP binding"/>
    <property type="evidence" value="ECO:0007669"/>
    <property type="project" value="UniProtKB-UniRule"/>
</dbReference>
<dbReference type="Gene3D" id="3.90.190.20">
    <property type="entry name" value="Mur ligase, C-terminal domain"/>
    <property type="match status" value="1"/>
</dbReference>
<proteinExistence type="inferred from homology"/>
<dbReference type="FunCoup" id="U5DHU0">
    <property type="interactions" value="343"/>
</dbReference>
<evidence type="ECO:0000313" key="11">
    <source>
        <dbReference type="EMBL" id="ERN40169.1"/>
    </source>
</evidence>
<comment type="similarity">
    <text evidence="7">Belongs to the MurCDEF family.</text>
</comment>
<feature type="binding site" evidence="7">
    <location>
        <begin position="113"/>
        <end position="119"/>
    </location>
    <ligand>
        <name>ATP</name>
        <dbReference type="ChEBI" id="CHEBI:30616"/>
    </ligand>
</feature>
<evidence type="ECO:0000256" key="2">
    <source>
        <dbReference type="ARBA" id="ARBA00004752"/>
    </source>
</evidence>
<dbReference type="EC" id="6.3.2.9" evidence="7 8"/>
<evidence type="ECO:0000256" key="1">
    <source>
        <dbReference type="ARBA" id="ARBA00004496"/>
    </source>
</evidence>
<dbReference type="GO" id="GO:0009252">
    <property type="term" value="P:peptidoglycan biosynthetic process"/>
    <property type="evidence" value="ECO:0007669"/>
    <property type="project" value="UniProtKB-UniRule"/>
</dbReference>
<dbReference type="STRING" id="582515.KR51_00034610"/>
<accession>U5DHU0</accession>
<dbReference type="InterPro" id="IPR005762">
    <property type="entry name" value="MurD"/>
</dbReference>
<dbReference type="EMBL" id="ASSJ01000081">
    <property type="protein sequence ID" value="ERN40169.1"/>
    <property type="molecule type" value="Genomic_DNA"/>
</dbReference>
<keyword evidence="7 8" id="KW-0133">Cell shape</keyword>
<comment type="caution">
    <text evidence="11">The sequence shown here is derived from an EMBL/GenBank/DDBJ whole genome shotgun (WGS) entry which is preliminary data.</text>
</comment>
<dbReference type="AlphaFoldDB" id="U5DHU0"/>
<organism evidence="11 12">
    <name type="scientific">Rubidibacter lacunae KORDI 51-2</name>
    <dbReference type="NCBI Taxonomy" id="582515"/>
    <lineage>
        <taxon>Bacteria</taxon>
        <taxon>Bacillati</taxon>
        <taxon>Cyanobacteriota</taxon>
        <taxon>Cyanophyceae</taxon>
        <taxon>Oscillatoriophycideae</taxon>
        <taxon>Chroococcales</taxon>
        <taxon>Aphanothecaceae</taxon>
        <taxon>Rubidibacter</taxon>
    </lineage>
</organism>
<dbReference type="Proteomes" id="UP000016960">
    <property type="component" value="Unassembled WGS sequence"/>
</dbReference>
<dbReference type="InterPro" id="IPR036565">
    <property type="entry name" value="Mur-like_cat_sf"/>
</dbReference>
<dbReference type="Pfam" id="PF08245">
    <property type="entry name" value="Mur_ligase_M"/>
    <property type="match status" value="1"/>
</dbReference>
<evidence type="ECO:0000256" key="8">
    <source>
        <dbReference type="RuleBase" id="RU003664"/>
    </source>
</evidence>
<keyword evidence="7 8" id="KW-0131">Cell cycle</keyword>
<dbReference type="InterPro" id="IPR036615">
    <property type="entry name" value="Mur_ligase_C_dom_sf"/>
</dbReference>
<evidence type="ECO:0000256" key="5">
    <source>
        <dbReference type="ARBA" id="ARBA00022741"/>
    </source>
</evidence>
<dbReference type="eggNOG" id="COG0771">
    <property type="taxonomic scope" value="Bacteria"/>
</dbReference>
<comment type="function">
    <text evidence="7 8">Cell wall formation. Catalyzes the addition of glutamate to the nucleotide precursor UDP-N-acetylmuramoyl-L-alanine (UMA).</text>
</comment>
<dbReference type="GO" id="GO:0005737">
    <property type="term" value="C:cytoplasm"/>
    <property type="evidence" value="ECO:0007669"/>
    <property type="project" value="UniProtKB-SubCell"/>
</dbReference>
<dbReference type="PATRIC" id="fig|582515.4.peg.3884"/>
<evidence type="ECO:0000259" key="9">
    <source>
        <dbReference type="Pfam" id="PF02875"/>
    </source>
</evidence>
<keyword evidence="7 8" id="KW-0961">Cell wall biogenesis/degradation</keyword>
<comment type="catalytic activity">
    <reaction evidence="7 8">
        <text>UDP-N-acetyl-alpha-D-muramoyl-L-alanine + D-glutamate + ATP = UDP-N-acetyl-alpha-D-muramoyl-L-alanyl-D-glutamate + ADP + phosphate + H(+)</text>
        <dbReference type="Rhea" id="RHEA:16429"/>
        <dbReference type="ChEBI" id="CHEBI:15378"/>
        <dbReference type="ChEBI" id="CHEBI:29986"/>
        <dbReference type="ChEBI" id="CHEBI:30616"/>
        <dbReference type="ChEBI" id="CHEBI:43474"/>
        <dbReference type="ChEBI" id="CHEBI:83898"/>
        <dbReference type="ChEBI" id="CHEBI:83900"/>
        <dbReference type="ChEBI" id="CHEBI:456216"/>
        <dbReference type="EC" id="6.3.2.9"/>
    </reaction>
</comment>
<keyword evidence="7 8" id="KW-0132">Cell division</keyword>
<sequence length="459" mass="49281">MTVALVIGLGRSGIAAARVLARDGWRVTLCDRSDTPPLQLRAASLVAEGIEVRLGADPVLEPAAPPQRLVASPGVPWDAPILVRARQLGVDTLGELELAWRYLRDSPWIGITGTNGKTTTTALVGAILKTAGLNAPTCGNIGNAACEVALNRQQGIVPDWIAAEVSSYQIESSRDLAPAIGIWTTFTPDHLERHRTIDNYFEIKRSLLQRSALRILNSDDLHLRSVATDIWPDAFWTSIKGRAHLPVPIERGVCIEGGWVEAFGERVLPVSSFSMVGHHNRQNLLLAVAAARLAGVDLEAIARAITNFSGVPHRLERLGSTRGIEFINDSKATNYDAAEVGLSAVDAPSILIAGGLAKTGDDSRWLQAIRDRAAAVLLVGKAAPTLQARLQQLGYDCGEIVETVEAAVPRALTLAEKLGARVVLLSPACASFDQFASFEERGDRFRLLCQQLGVSKSLT</sequence>
<dbReference type="GO" id="GO:0071555">
    <property type="term" value="P:cell wall organization"/>
    <property type="evidence" value="ECO:0007669"/>
    <property type="project" value="UniProtKB-KW"/>
</dbReference>
<evidence type="ECO:0000256" key="4">
    <source>
        <dbReference type="ARBA" id="ARBA00022598"/>
    </source>
</evidence>
<keyword evidence="3 7" id="KW-0963">Cytoplasm</keyword>
<dbReference type="Gene3D" id="3.40.1190.10">
    <property type="entry name" value="Mur-like, catalytic domain"/>
    <property type="match status" value="1"/>
</dbReference>
<dbReference type="Pfam" id="PF02875">
    <property type="entry name" value="Mur_ligase_C"/>
    <property type="match status" value="1"/>
</dbReference>
<dbReference type="SUPFAM" id="SSF53244">
    <property type="entry name" value="MurD-like peptide ligases, peptide-binding domain"/>
    <property type="match status" value="1"/>
</dbReference>
<dbReference type="GO" id="GO:0008360">
    <property type="term" value="P:regulation of cell shape"/>
    <property type="evidence" value="ECO:0007669"/>
    <property type="project" value="UniProtKB-KW"/>
</dbReference>
<keyword evidence="4 7" id="KW-0436">Ligase</keyword>
<dbReference type="InParanoid" id="U5DHU0"/>
<dbReference type="InterPro" id="IPR004101">
    <property type="entry name" value="Mur_ligase_C"/>
</dbReference>
<dbReference type="Pfam" id="PF21799">
    <property type="entry name" value="MurD-like_N"/>
    <property type="match status" value="1"/>
</dbReference>
<dbReference type="GO" id="GO:0008764">
    <property type="term" value="F:UDP-N-acetylmuramoylalanine-D-glutamate ligase activity"/>
    <property type="evidence" value="ECO:0007669"/>
    <property type="project" value="UniProtKB-UniRule"/>
</dbReference>
<keyword evidence="12" id="KW-1185">Reference proteome</keyword>
<feature type="domain" description="Mur ligase C-terminal" evidence="9">
    <location>
        <begin position="313"/>
        <end position="429"/>
    </location>
</feature>
<protein>
    <recommendedName>
        <fullName evidence="7 8">UDP-N-acetylmuramoylalanine--D-glutamate ligase</fullName>
        <ecNumber evidence="7 8">6.3.2.9</ecNumber>
    </recommendedName>
    <alternativeName>
        <fullName evidence="7">D-glutamic acid-adding enzyme</fullName>
    </alternativeName>
    <alternativeName>
        <fullName evidence="7">UDP-N-acetylmuramoyl-L-alanyl-D-glutamate synthetase</fullName>
    </alternativeName>
</protein>
<evidence type="ECO:0000256" key="7">
    <source>
        <dbReference type="HAMAP-Rule" id="MF_00639"/>
    </source>
</evidence>
<dbReference type="SUPFAM" id="SSF51984">
    <property type="entry name" value="MurCD N-terminal domain"/>
    <property type="match status" value="1"/>
</dbReference>
<keyword evidence="6 7" id="KW-0067">ATP-binding</keyword>
<dbReference type="GO" id="GO:0051301">
    <property type="term" value="P:cell division"/>
    <property type="evidence" value="ECO:0007669"/>
    <property type="project" value="UniProtKB-KW"/>
</dbReference>
<comment type="subcellular location">
    <subcellularLocation>
        <location evidence="1 7 8">Cytoplasm</location>
    </subcellularLocation>
</comment>
<dbReference type="NCBIfam" id="TIGR01087">
    <property type="entry name" value="murD"/>
    <property type="match status" value="1"/>
</dbReference>
<dbReference type="SUPFAM" id="SSF53623">
    <property type="entry name" value="MurD-like peptide ligases, catalytic domain"/>
    <property type="match status" value="1"/>
</dbReference>
<dbReference type="UniPathway" id="UPA00219"/>
<evidence type="ECO:0000256" key="3">
    <source>
        <dbReference type="ARBA" id="ARBA00022490"/>
    </source>
</evidence>
<evidence type="ECO:0000313" key="12">
    <source>
        <dbReference type="Proteomes" id="UP000016960"/>
    </source>
</evidence>
<dbReference type="PANTHER" id="PTHR43692:SF1">
    <property type="entry name" value="UDP-N-ACETYLMURAMOYLALANINE--D-GLUTAMATE LIGASE"/>
    <property type="match status" value="1"/>
</dbReference>
<name>U5DHU0_9CHRO</name>
<evidence type="ECO:0000259" key="10">
    <source>
        <dbReference type="Pfam" id="PF08245"/>
    </source>
</evidence>
<dbReference type="Gene3D" id="3.40.50.720">
    <property type="entry name" value="NAD(P)-binding Rossmann-like Domain"/>
    <property type="match status" value="1"/>
</dbReference>
<dbReference type="OrthoDB" id="9809796at2"/>
<keyword evidence="5 7" id="KW-0547">Nucleotide-binding</keyword>
<reference evidence="11 12" key="1">
    <citation type="submission" date="2013-05" db="EMBL/GenBank/DDBJ databases">
        <title>Draft genome sequence of Rubidibacter lacunae KORDI 51-2.</title>
        <authorList>
            <person name="Choi D.H."/>
            <person name="Noh J.H."/>
            <person name="Kwon K.-K."/>
            <person name="Lee J.-H."/>
            <person name="Ryu J.-Y."/>
        </authorList>
    </citation>
    <scope>NUCLEOTIDE SEQUENCE [LARGE SCALE GENOMIC DNA]</scope>
    <source>
        <strain evidence="11 12">KORDI 51-2</strain>
    </source>
</reference>
<keyword evidence="7 8" id="KW-0573">Peptidoglycan synthesis</keyword>
<gene>
    <name evidence="7" type="primary">murD</name>
    <name evidence="11" type="ORF">KR51_00034610</name>
</gene>
<comment type="pathway">
    <text evidence="2 7 8">Cell wall biogenesis; peptidoglycan biosynthesis.</text>
</comment>
<feature type="domain" description="Mur ligase central" evidence="10">
    <location>
        <begin position="111"/>
        <end position="291"/>
    </location>
</feature>
<evidence type="ECO:0000256" key="6">
    <source>
        <dbReference type="ARBA" id="ARBA00022840"/>
    </source>
</evidence>
<dbReference type="InterPro" id="IPR013221">
    <property type="entry name" value="Mur_ligase_cen"/>
</dbReference>
<dbReference type="RefSeq" id="WP_022609075.1">
    <property type="nucleotide sequence ID" value="NZ_ASSJ01000081.1"/>
</dbReference>
<dbReference type="HAMAP" id="MF_00639">
    <property type="entry name" value="MurD"/>
    <property type="match status" value="1"/>
</dbReference>